<dbReference type="EMBL" id="FNQC01000001">
    <property type="protein sequence ID" value="SDY47289.1"/>
    <property type="molecule type" value="Genomic_DNA"/>
</dbReference>
<dbReference type="RefSeq" id="WP_019596065.1">
    <property type="nucleotide sequence ID" value="NZ_FNQC01000001.1"/>
</dbReference>
<name>A0A1H3K616_9BACT</name>
<evidence type="ECO:0008006" key="4">
    <source>
        <dbReference type="Google" id="ProtNLM"/>
    </source>
</evidence>
<reference evidence="2 3" key="1">
    <citation type="submission" date="2016-10" db="EMBL/GenBank/DDBJ databases">
        <authorList>
            <person name="Varghese N."/>
            <person name="Submissions S."/>
        </authorList>
    </citation>
    <scope>NUCLEOTIDE SEQUENCE [LARGE SCALE GENOMIC DNA]</scope>
    <source>
        <strain evidence="2 3">DSM 17997</strain>
    </source>
</reference>
<dbReference type="PROSITE" id="PS51257">
    <property type="entry name" value="PROKAR_LIPOPROTEIN"/>
    <property type="match status" value="1"/>
</dbReference>
<evidence type="ECO:0000256" key="1">
    <source>
        <dbReference type="SAM" id="SignalP"/>
    </source>
</evidence>
<keyword evidence="3" id="KW-1185">Reference proteome</keyword>
<gene>
    <name evidence="2" type="ORF">SAMN05444412_101259</name>
</gene>
<proteinExistence type="predicted"/>
<evidence type="ECO:0000313" key="2">
    <source>
        <dbReference type="EMBL" id="SDY47289.1"/>
    </source>
</evidence>
<organism evidence="2 3">
    <name type="scientific">Rhodonellum ikkaensis</name>
    <dbReference type="NCBI Taxonomy" id="336829"/>
    <lineage>
        <taxon>Bacteria</taxon>
        <taxon>Pseudomonadati</taxon>
        <taxon>Bacteroidota</taxon>
        <taxon>Cytophagia</taxon>
        <taxon>Cytophagales</taxon>
        <taxon>Cytophagaceae</taxon>
        <taxon>Rhodonellum</taxon>
    </lineage>
</organism>
<dbReference type="Proteomes" id="UP000199663">
    <property type="component" value="Unassembled WGS sequence"/>
</dbReference>
<protein>
    <recommendedName>
        <fullName evidence="4">Lipoprotein</fullName>
    </recommendedName>
</protein>
<accession>A0A1H3K616</accession>
<comment type="caution">
    <text evidence="2">The sequence shown here is derived from an EMBL/GenBank/DDBJ whole genome shotgun (WGS) entry which is preliminary data.</text>
</comment>
<evidence type="ECO:0000313" key="3">
    <source>
        <dbReference type="Proteomes" id="UP000199663"/>
    </source>
</evidence>
<feature type="chain" id="PRO_5045781894" description="Lipoprotein" evidence="1">
    <location>
        <begin position="25"/>
        <end position="254"/>
    </location>
</feature>
<keyword evidence="1" id="KW-0732">Signal</keyword>
<sequence length="254" mass="27206">MKNYQKLFTLLTLGALAMSCSSETDENVITEPQSQVTLSASAQSISSASDAKGRTVVNGFATTGFTVGSQNVEMMYAAQADLVAGVNLGNITFKSNVNTKLHASTAESKSLVLVAQGDKKYTLVGEGNTSKGNYSEVNFKLFKNTGTNENDPMFKKSLLLTGEVNGKLTRIWTESEMEIKALTESALGIEVDGNTDLVMMFDMDKLFQGIDFKTAVDADGDGRIEISPNSPDGNAAILSKIESNLKSSVILKKK</sequence>
<feature type="signal peptide" evidence="1">
    <location>
        <begin position="1"/>
        <end position="24"/>
    </location>
</feature>